<protein>
    <submittedName>
        <fullName evidence="1">Uncharacterized protein</fullName>
    </submittedName>
</protein>
<dbReference type="AlphaFoldDB" id="A0A9W9CGV9"/>
<sequence length="104" mass="11891">MYNCYNPFGQFKGCLDYPILLKNVSHKAYGSGMAKLLARIDPLAASVNNDNYVSFTASRYLEKRYGQYPKFPSAWDSNKTVEENVRYAFQEPGFPPPAIWQRAP</sequence>
<dbReference type="EMBL" id="JAPEUX010000001">
    <property type="protein sequence ID" value="KAJ4361084.1"/>
    <property type="molecule type" value="Genomic_DNA"/>
</dbReference>
<dbReference type="GeneID" id="80905183"/>
<keyword evidence="2" id="KW-1185">Reference proteome</keyword>
<accession>A0A9W9CGV9</accession>
<evidence type="ECO:0000313" key="2">
    <source>
        <dbReference type="Proteomes" id="UP001140513"/>
    </source>
</evidence>
<reference evidence="1" key="1">
    <citation type="submission" date="2022-10" db="EMBL/GenBank/DDBJ databases">
        <title>Tapping the CABI collections for fungal endophytes: first genome assemblies for Collariella, Neodidymelliopsis, Ascochyta clinopodiicola, Didymella pomorum, Didymosphaeria variabile, Neocosmospora piperis and Neocucurbitaria cava.</title>
        <authorList>
            <person name="Hill R."/>
        </authorList>
    </citation>
    <scope>NUCLEOTIDE SEQUENCE</scope>
    <source>
        <strain evidence="1">IMI 356815</strain>
    </source>
</reference>
<dbReference type="RefSeq" id="XP_056077286.1">
    <property type="nucleotide sequence ID" value="XM_056210464.1"/>
</dbReference>
<name>A0A9W9CGV9_9PLEO</name>
<gene>
    <name evidence="1" type="ORF">N0V89_001653</name>
</gene>
<comment type="caution">
    <text evidence="1">The sequence shown here is derived from an EMBL/GenBank/DDBJ whole genome shotgun (WGS) entry which is preliminary data.</text>
</comment>
<evidence type="ECO:0000313" key="1">
    <source>
        <dbReference type="EMBL" id="KAJ4361084.1"/>
    </source>
</evidence>
<dbReference type="OrthoDB" id="3780976at2759"/>
<organism evidence="1 2">
    <name type="scientific">Didymosphaeria variabile</name>
    <dbReference type="NCBI Taxonomy" id="1932322"/>
    <lineage>
        <taxon>Eukaryota</taxon>
        <taxon>Fungi</taxon>
        <taxon>Dikarya</taxon>
        <taxon>Ascomycota</taxon>
        <taxon>Pezizomycotina</taxon>
        <taxon>Dothideomycetes</taxon>
        <taxon>Pleosporomycetidae</taxon>
        <taxon>Pleosporales</taxon>
        <taxon>Massarineae</taxon>
        <taxon>Didymosphaeriaceae</taxon>
        <taxon>Didymosphaeria</taxon>
    </lineage>
</organism>
<proteinExistence type="predicted"/>
<dbReference type="Proteomes" id="UP001140513">
    <property type="component" value="Unassembled WGS sequence"/>
</dbReference>